<keyword evidence="3" id="KW-0732">Signal</keyword>
<feature type="region of interest" description="Disordered" evidence="1">
    <location>
        <begin position="818"/>
        <end position="892"/>
    </location>
</feature>
<dbReference type="InterPro" id="IPR012334">
    <property type="entry name" value="Pectin_lyas_fold"/>
</dbReference>
<protein>
    <submittedName>
        <fullName evidence="4">Uncharacterized protein</fullName>
    </submittedName>
</protein>
<reference evidence="4" key="1">
    <citation type="submission" date="2023-10" db="EMBL/GenBank/DDBJ databases">
        <authorList>
            <person name="Chen Y."/>
            <person name="Shah S."/>
            <person name="Dougan E. K."/>
            <person name="Thang M."/>
            <person name="Chan C."/>
        </authorList>
    </citation>
    <scope>NUCLEOTIDE SEQUENCE [LARGE SCALE GENOMIC DNA]</scope>
</reference>
<evidence type="ECO:0000256" key="3">
    <source>
        <dbReference type="SAM" id="SignalP"/>
    </source>
</evidence>
<dbReference type="InterPro" id="IPR059186">
    <property type="entry name" value="SACTE_4363"/>
</dbReference>
<dbReference type="CDD" id="cd23669">
    <property type="entry name" value="GH55_SacteLam55A-like"/>
    <property type="match status" value="1"/>
</dbReference>
<feature type="compositionally biased region" description="Polar residues" evidence="1">
    <location>
        <begin position="821"/>
        <end position="830"/>
    </location>
</feature>
<feature type="compositionally biased region" description="Pro residues" evidence="1">
    <location>
        <begin position="912"/>
        <end position="921"/>
    </location>
</feature>
<feature type="compositionally biased region" description="Low complexity" evidence="1">
    <location>
        <begin position="721"/>
        <end position="734"/>
    </location>
</feature>
<dbReference type="Proteomes" id="UP001189429">
    <property type="component" value="Unassembled WGS sequence"/>
</dbReference>
<sequence>MGGRGAQRLVLLAGLAAPATLRARAEPQPNPPAWPKGVYVWGPDTPADEITQVANEAFTTNGGHEPEDHGQFSPLRFAFMFKPGTYHVDVPIGFYTQVLGLGDQPGDVVFDAPRGPYSEEGDQDHMGGALSSFWRSVENFQTRSSMLWAVSQAAPMRRVIVDKDLNLAQYVDGVGMGYASGGFLGNVEIGGKLYPGSQQQFCVRNGDFVGGWSGGVWNMAFIGSKNAPEAHCGHDDGMPFVTVDQTPVIAEKPFITIDEAGKFYLNVPPSQRDRVGTDFDAGLKIPFEEVYVAQEGDSAADINRHLDQGLHLVLPAGIWELDEPLKVGTKNQVVLGLGLATLVSTAGNAVIQVGSVDGVRIAGVLLQAGETLSETLLQWGDDTAFKGDPENPGYASDLFARVGGPWDPAEKQQRSRLMVQISSGNVVGDNFWLWRGDHWGKPSGEYGLVRDGDNRCDTGLEVTGDDVTIYGLAVEHTLKDLTVWGGQGGRVYFYQSELPYDVNQDWGDAGYVGYRVLDSVGTHEAHGIGVYHYFRDYAVTVQSGIACPEWLENSFDSPLSVYLTGKGKVLHILNDRGDMTGDGSQVTWLCDKAPPVEAPANLPTTTKRPRKRGTLVVKRKAPSAAEKPAPPTVPSPKPVAPMKHSGNSQAGLVEALPPGTAADGEPSAEVEGFMPPAGADDDDDNDDDDEPELPLSAGEEATAADVAGPFPRPSARHARGAGRPSAEAAEPAEPAGAVVGALTRQGYDEAPLNPQQGEAGVPWWAWVVMVQTCGTWALCAYVFLLYRRCAGSQENGDLPRIAASPFLFRGLPAWSPGIAQQRGSSQSPQLQARGVAAWDTPEEKVRRTNSSKASGGRGSGPAQAQSGQEAADDDNGKALRPPANPNPCSPTRQRRRYRYRYLCFVFVFFGPPGRPSSPPLDSPRNSGQNAPRERSGE</sequence>
<feature type="compositionally biased region" description="Acidic residues" evidence="1">
    <location>
        <begin position="679"/>
        <end position="692"/>
    </location>
</feature>
<gene>
    <name evidence="4" type="ORF">PCOR1329_LOCUS15140</name>
</gene>
<evidence type="ECO:0000256" key="1">
    <source>
        <dbReference type="SAM" id="MobiDB-lite"/>
    </source>
</evidence>
<feature type="compositionally biased region" description="Basic residues" evidence="1">
    <location>
        <begin position="607"/>
        <end position="621"/>
    </location>
</feature>
<feature type="region of interest" description="Disordered" evidence="1">
    <location>
        <begin position="912"/>
        <end position="937"/>
    </location>
</feature>
<feature type="chain" id="PRO_5046142100" evidence="3">
    <location>
        <begin position="26"/>
        <end position="937"/>
    </location>
</feature>
<name>A0ABN9QUS9_9DINO</name>
<proteinExistence type="predicted"/>
<feature type="transmembrane region" description="Helical" evidence="2">
    <location>
        <begin position="763"/>
        <end position="786"/>
    </location>
</feature>
<keyword evidence="2" id="KW-0472">Membrane</keyword>
<feature type="compositionally biased region" description="Pro residues" evidence="1">
    <location>
        <begin position="628"/>
        <end position="639"/>
    </location>
</feature>
<accession>A0ABN9QUS9</accession>
<evidence type="ECO:0000256" key="2">
    <source>
        <dbReference type="SAM" id="Phobius"/>
    </source>
</evidence>
<organism evidence="4 5">
    <name type="scientific">Prorocentrum cordatum</name>
    <dbReference type="NCBI Taxonomy" id="2364126"/>
    <lineage>
        <taxon>Eukaryota</taxon>
        <taxon>Sar</taxon>
        <taxon>Alveolata</taxon>
        <taxon>Dinophyceae</taxon>
        <taxon>Prorocentrales</taxon>
        <taxon>Prorocentraceae</taxon>
        <taxon>Prorocentrum</taxon>
    </lineage>
</organism>
<dbReference type="EMBL" id="CAUYUJ010004558">
    <property type="protein sequence ID" value="CAK0810063.1"/>
    <property type="molecule type" value="Genomic_DNA"/>
</dbReference>
<keyword evidence="2" id="KW-1133">Transmembrane helix</keyword>
<dbReference type="Gene3D" id="2.160.20.10">
    <property type="entry name" value="Single-stranded right-handed beta-helix, Pectin lyase-like"/>
    <property type="match status" value="1"/>
</dbReference>
<comment type="caution">
    <text evidence="4">The sequence shown here is derived from an EMBL/GenBank/DDBJ whole genome shotgun (WGS) entry which is preliminary data.</text>
</comment>
<keyword evidence="5" id="KW-1185">Reference proteome</keyword>
<evidence type="ECO:0000313" key="5">
    <source>
        <dbReference type="Proteomes" id="UP001189429"/>
    </source>
</evidence>
<feature type="region of interest" description="Disordered" evidence="1">
    <location>
        <begin position="597"/>
        <end position="734"/>
    </location>
</feature>
<keyword evidence="2" id="KW-0812">Transmembrane</keyword>
<feature type="signal peptide" evidence="3">
    <location>
        <begin position="1"/>
        <end position="25"/>
    </location>
</feature>
<evidence type="ECO:0000313" key="4">
    <source>
        <dbReference type="EMBL" id="CAK0810063.1"/>
    </source>
</evidence>